<dbReference type="InterPro" id="IPR015947">
    <property type="entry name" value="PUA-like_sf"/>
</dbReference>
<dbReference type="Proteomes" id="UP001172645">
    <property type="component" value="Unassembled WGS sequence"/>
</dbReference>
<gene>
    <name evidence="1" type="ORF">PY649_06040</name>
</gene>
<reference evidence="1" key="1">
    <citation type="submission" date="2023-06" db="EMBL/GenBank/DDBJ databases">
        <title>Phylogenetic Diversity of Rhizobium strains.</title>
        <authorList>
            <person name="Moura F.T."/>
            <person name="Helene L.C.F."/>
            <person name="Hungria M."/>
        </authorList>
    </citation>
    <scope>NUCLEOTIDE SEQUENCE</scope>
    <source>
        <strain evidence="1">CCGE526</strain>
    </source>
</reference>
<name>A0ABT7JQ30_9HYPH</name>
<comment type="caution">
    <text evidence="1">The sequence shown here is derived from an EMBL/GenBank/DDBJ whole genome shotgun (WGS) entry which is preliminary data.</text>
</comment>
<dbReference type="Gene3D" id="2.30.130.30">
    <property type="entry name" value="Hypothetical protein"/>
    <property type="match status" value="1"/>
</dbReference>
<organism evidence="1 2">
    <name type="scientific">Rhizobium mayense</name>
    <dbReference type="NCBI Taxonomy" id="1312184"/>
    <lineage>
        <taxon>Bacteria</taxon>
        <taxon>Pseudomonadati</taxon>
        <taxon>Pseudomonadota</taxon>
        <taxon>Alphaproteobacteria</taxon>
        <taxon>Hyphomicrobiales</taxon>
        <taxon>Rhizobiaceae</taxon>
        <taxon>Rhizobium/Agrobacterium group</taxon>
        <taxon>Rhizobium</taxon>
    </lineage>
</organism>
<evidence type="ECO:0000313" key="1">
    <source>
        <dbReference type="EMBL" id="MDL2398454.1"/>
    </source>
</evidence>
<dbReference type="SUPFAM" id="SSF88697">
    <property type="entry name" value="PUA domain-like"/>
    <property type="match status" value="1"/>
</dbReference>
<sequence length="275" mass="31157">MLSNKVETPVNDSRVSKGLVIDAPWISLILSGHKDWEMRSTRTSHRGWFGLIWKGMGCVYGVARLSGAGDPLSPDEMVATFEHHRIPEDMIRSGVVAKWNRPWYLADVRRLPTPVRYEHPNGAVTWVELGETVSLGIERQLALLEEPLPESVSTVDDTRQKDARAPFLEFAWRQIGESVLTQGNIDHNHIYLREFFDRFPKDTIGGSNKAEKASREITVAWEGGQEILTDLDGSKKLFRARGWIGTFFTLNNARAGNRVLVEEGAPYKYRISLLR</sequence>
<dbReference type="EMBL" id="JARFYM010000003">
    <property type="protein sequence ID" value="MDL2398454.1"/>
    <property type="molecule type" value="Genomic_DNA"/>
</dbReference>
<protein>
    <submittedName>
        <fullName evidence="1">ASCH domain-containing protein</fullName>
    </submittedName>
</protein>
<accession>A0ABT7JQ30</accession>
<proteinExistence type="predicted"/>
<evidence type="ECO:0000313" key="2">
    <source>
        <dbReference type="Proteomes" id="UP001172645"/>
    </source>
</evidence>
<keyword evidence="2" id="KW-1185">Reference proteome</keyword>